<accession>A0AAQ4E4I5</accession>
<protein>
    <submittedName>
        <fullName evidence="1">Uncharacterized protein</fullName>
    </submittedName>
</protein>
<evidence type="ECO:0000313" key="1">
    <source>
        <dbReference type="EMBL" id="KAK8769614.1"/>
    </source>
</evidence>
<gene>
    <name evidence="1" type="ORF">V5799_013920</name>
</gene>
<dbReference type="EMBL" id="JARKHS020022399">
    <property type="protein sequence ID" value="KAK8769614.1"/>
    <property type="molecule type" value="Genomic_DNA"/>
</dbReference>
<proteinExistence type="predicted"/>
<organism evidence="1 2">
    <name type="scientific">Amblyomma americanum</name>
    <name type="common">Lone star tick</name>
    <dbReference type="NCBI Taxonomy" id="6943"/>
    <lineage>
        <taxon>Eukaryota</taxon>
        <taxon>Metazoa</taxon>
        <taxon>Ecdysozoa</taxon>
        <taxon>Arthropoda</taxon>
        <taxon>Chelicerata</taxon>
        <taxon>Arachnida</taxon>
        <taxon>Acari</taxon>
        <taxon>Parasitiformes</taxon>
        <taxon>Ixodida</taxon>
        <taxon>Ixodoidea</taxon>
        <taxon>Ixodidae</taxon>
        <taxon>Amblyomminae</taxon>
        <taxon>Amblyomma</taxon>
    </lineage>
</organism>
<reference evidence="1 2" key="1">
    <citation type="journal article" date="2023" name="Arcadia Sci">
        <title>De novo assembly of a long-read Amblyomma americanum tick genome.</title>
        <authorList>
            <person name="Chou S."/>
            <person name="Poskanzer K.E."/>
            <person name="Rollins M."/>
            <person name="Thuy-Boun P.S."/>
        </authorList>
    </citation>
    <scope>NUCLEOTIDE SEQUENCE [LARGE SCALE GENOMIC DNA]</scope>
    <source>
        <strain evidence="1">F_SG_1</strain>
        <tissue evidence="1">Salivary glands</tissue>
    </source>
</reference>
<keyword evidence="2" id="KW-1185">Reference proteome</keyword>
<sequence>MSNASSSQQEEAFGSKAIIHLRSSQPWCSRSIVDGTDVTNTRPGFGIIFKLADDQFVHRIRDAIAPGILVLKTKDSAMHVTVFHSVIYFDKAKYNPASLPNTLLCSLREELLESFEHVLSEADAAFRQGTVVMKVPEKPWILLGHGYPSHLAIEVNSEETGEILNEMRNVVDKQHVTKWFAQAVAVIRDRGFKATIERDEQGLQLVGEGWTLRIAFTSNADYKSHITLGMFRTTPRVDDMIRRLAPEFPQRIDSVFCERSPSNWLPEIEVLEDLKWEHAAKCYNETSGVCDRPVDAVCNGQEARTLIPPSFVLKWGSYLLESKLIKTFEQRLRECGVAMGTSVRLSAVRSDFVDFNRTPNYVPVHPFVV</sequence>
<dbReference type="Proteomes" id="UP001321473">
    <property type="component" value="Unassembled WGS sequence"/>
</dbReference>
<evidence type="ECO:0000313" key="2">
    <source>
        <dbReference type="Proteomes" id="UP001321473"/>
    </source>
</evidence>
<dbReference type="AlphaFoldDB" id="A0AAQ4E4I5"/>
<name>A0AAQ4E4I5_AMBAM</name>
<comment type="caution">
    <text evidence="1">The sequence shown here is derived from an EMBL/GenBank/DDBJ whole genome shotgun (WGS) entry which is preliminary data.</text>
</comment>